<dbReference type="GO" id="GO:0004134">
    <property type="term" value="F:4-alpha-glucanotransferase activity"/>
    <property type="evidence" value="ECO:0007669"/>
    <property type="project" value="UniProtKB-EC"/>
</dbReference>
<accession>A0ABW2AR53</accession>
<comment type="caution">
    <text evidence="10">The sequence shown here is derived from an EMBL/GenBank/DDBJ whole genome shotgun (WGS) entry which is preliminary data.</text>
</comment>
<dbReference type="Gene3D" id="3.20.20.80">
    <property type="entry name" value="Glycosidases"/>
    <property type="match status" value="1"/>
</dbReference>
<organism evidence="10 11">
    <name type="scientific">Branchiibius cervicis</name>
    <dbReference type="NCBI Taxonomy" id="908252"/>
    <lineage>
        <taxon>Bacteria</taxon>
        <taxon>Bacillati</taxon>
        <taxon>Actinomycetota</taxon>
        <taxon>Actinomycetes</taxon>
        <taxon>Micrococcales</taxon>
        <taxon>Dermacoccaceae</taxon>
        <taxon>Branchiibius</taxon>
    </lineage>
</organism>
<dbReference type="InterPro" id="IPR017853">
    <property type="entry name" value="GH"/>
</dbReference>
<keyword evidence="7" id="KW-0119">Carbohydrate metabolism</keyword>
<evidence type="ECO:0000256" key="9">
    <source>
        <dbReference type="ARBA" id="ARBA00031501"/>
    </source>
</evidence>
<sequence>MRDYLTDRGLLGTSVLWFERQEDGRTPRPPSSYRPLALATVTVHDLPPTAGYLQGEHLQVRRRLGLLTRDWSEEVAEDSAQRDAMVNALRDAGLIGQDASIEDIVEALYVYLAAAPSRLLGVSVNDLVGDVRTINQPGTNDEYPNWRLPIGGPDRTPLLLGDVTRSRRGKKLLRAFNDAVRAADGD</sequence>
<evidence type="ECO:0000256" key="2">
    <source>
        <dbReference type="ARBA" id="ARBA00005684"/>
    </source>
</evidence>
<evidence type="ECO:0000313" key="10">
    <source>
        <dbReference type="EMBL" id="MFC6713328.1"/>
    </source>
</evidence>
<evidence type="ECO:0000256" key="3">
    <source>
        <dbReference type="ARBA" id="ARBA00012560"/>
    </source>
</evidence>
<dbReference type="SUPFAM" id="SSF51445">
    <property type="entry name" value="(Trans)glycosidases"/>
    <property type="match status" value="1"/>
</dbReference>
<dbReference type="RefSeq" id="WP_377820993.1">
    <property type="nucleotide sequence ID" value="NZ_JBHSWJ010000002.1"/>
</dbReference>
<dbReference type="Pfam" id="PF02446">
    <property type="entry name" value="Glyco_hydro_77"/>
    <property type="match status" value="1"/>
</dbReference>
<reference evidence="11" key="1">
    <citation type="journal article" date="2019" name="Int. J. Syst. Evol. Microbiol.">
        <title>The Global Catalogue of Microorganisms (GCM) 10K type strain sequencing project: providing services to taxonomists for standard genome sequencing and annotation.</title>
        <authorList>
            <consortium name="The Broad Institute Genomics Platform"/>
            <consortium name="The Broad Institute Genome Sequencing Center for Infectious Disease"/>
            <person name="Wu L."/>
            <person name="Ma J."/>
        </authorList>
    </citation>
    <scope>NUCLEOTIDE SEQUENCE [LARGE SCALE GENOMIC DNA]</scope>
    <source>
        <strain evidence="11">NBRC 106593</strain>
    </source>
</reference>
<comment type="catalytic activity">
    <reaction evidence="1">
        <text>Transfers a segment of a (1-&gt;4)-alpha-D-glucan to a new position in an acceptor, which may be glucose or a (1-&gt;4)-alpha-D-glucan.</text>
        <dbReference type="EC" id="2.4.1.25"/>
    </reaction>
</comment>
<proteinExistence type="inferred from homology"/>
<evidence type="ECO:0000313" key="11">
    <source>
        <dbReference type="Proteomes" id="UP001596356"/>
    </source>
</evidence>
<protein>
    <recommendedName>
        <fullName evidence="4">4-alpha-glucanotransferase</fullName>
        <ecNumber evidence="3">2.4.1.25</ecNumber>
    </recommendedName>
    <alternativeName>
        <fullName evidence="8">Amylomaltase</fullName>
    </alternativeName>
    <alternativeName>
        <fullName evidence="9">Disproportionating enzyme</fullName>
    </alternativeName>
</protein>
<dbReference type="PANTHER" id="PTHR32438:SF5">
    <property type="entry name" value="4-ALPHA-GLUCANOTRANSFERASE DPE1, CHLOROPLASTIC_AMYLOPLASTIC"/>
    <property type="match status" value="1"/>
</dbReference>
<dbReference type="PANTHER" id="PTHR32438">
    <property type="entry name" value="4-ALPHA-GLUCANOTRANSFERASE DPE1, CHLOROPLASTIC/AMYLOPLASTIC"/>
    <property type="match status" value="1"/>
</dbReference>
<dbReference type="EC" id="2.4.1.25" evidence="3"/>
<dbReference type="EMBL" id="JBHSWJ010000002">
    <property type="protein sequence ID" value="MFC6713328.1"/>
    <property type="molecule type" value="Genomic_DNA"/>
</dbReference>
<evidence type="ECO:0000256" key="5">
    <source>
        <dbReference type="ARBA" id="ARBA00022676"/>
    </source>
</evidence>
<dbReference type="Proteomes" id="UP001596356">
    <property type="component" value="Unassembled WGS sequence"/>
</dbReference>
<keyword evidence="11" id="KW-1185">Reference proteome</keyword>
<keyword evidence="6 10" id="KW-0808">Transferase</keyword>
<gene>
    <name evidence="10" type="ORF">ACFQBT_05505</name>
</gene>
<name>A0ABW2AR53_9MICO</name>
<keyword evidence="5 10" id="KW-0328">Glycosyltransferase</keyword>
<evidence type="ECO:0000256" key="6">
    <source>
        <dbReference type="ARBA" id="ARBA00022679"/>
    </source>
</evidence>
<evidence type="ECO:0000256" key="1">
    <source>
        <dbReference type="ARBA" id="ARBA00000439"/>
    </source>
</evidence>
<dbReference type="InterPro" id="IPR003385">
    <property type="entry name" value="Glyco_hydro_77"/>
</dbReference>
<evidence type="ECO:0000256" key="4">
    <source>
        <dbReference type="ARBA" id="ARBA00020295"/>
    </source>
</evidence>
<evidence type="ECO:0000256" key="7">
    <source>
        <dbReference type="ARBA" id="ARBA00023277"/>
    </source>
</evidence>
<evidence type="ECO:0000256" key="8">
    <source>
        <dbReference type="ARBA" id="ARBA00031423"/>
    </source>
</evidence>
<comment type="similarity">
    <text evidence="2">Belongs to the disproportionating enzyme family.</text>
</comment>